<gene>
    <name evidence="11" type="primary">Contig9847.g10528</name>
    <name evidence="11" type="ORF">STYLEM_1085</name>
</gene>
<evidence type="ECO:0000256" key="2">
    <source>
        <dbReference type="ARBA" id="ARBA00022679"/>
    </source>
</evidence>
<evidence type="ECO:0000256" key="9">
    <source>
        <dbReference type="SAM" id="MobiDB-lite"/>
    </source>
</evidence>
<keyword evidence="6 8" id="KW-0012">Acyltransferase</keyword>
<dbReference type="EMBL" id="CCKQ01001030">
    <property type="protein sequence ID" value="CDW72131.1"/>
    <property type="molecule type" value="Genomic_DNA"/>
</dbReference>
<dbReference type="EC" id="2.3.1.225" evidence="8"/>
<dbReference type="GO" id="GO:0006612">
    <property type="term" value="P:protein targeting to membrane"/>
    <property type="evidence" value="ECO:0007669"/>
    <property type="project" value="TreeGrafter"/>
</dbReference>
<keyword evidence="3 8" id="KW-0812">Transmembrane</keyword>
<proteinExistence type="inferred from homology"/>
<evidence type="ECO:0000256" key="7">
    <source>
        <dbReference type="ARBA" id="ARBA00038298"/>
    </source>
</evidence>
<evidence type="ECO:0000256" key="8">
    <source>
        <dbReference type="RuleBase" id="RU079119"/>
    </source>
</evidence>
<dbReference type="GO" id="GO:0005783">
    <property type="term" value="C:endoplasmic reticulum"/>
    <property type="evidence" value="ECO:0007669"/>
    <property type="project" value="TreeGrafter"/>
</dbReference>
<feature type="transmembrane region" description="Helical" evidence="8">
    <location>
        <begin position="130"/>
        <end position="149"/>
    </location>
</feature>
<dbReference type="Pfam" id="PF01529">
    <property type="entry name" value="DHHC"/>
    <property type="match status" value="1"/>
</dbReference>
<dbReference type="PANTHER" id="PTHR22883">
    <property type="entry name" value="ZINC FINGER DHHC DOMAIN CONTAINING PROTEIN"/>
    <property type="match status" value="1"/>
</dbReference>
<dbReference type="PROSITE" id="PS50216">
    <property type="entry name" value="DHHC"/>
    <property type="match status" value="1"/>
</dbReference>
<sequence>MKGKDDEGLQPYNEINQISTFNTSRPENDLDNENDVTRDEDFKDEELNYSHDLSQNLRKSLDRDYLKQNQLKQLESQAYRSVSLQNNPNDFLKECLEYYTENPTPRKLGYFTCFWYSSTGQPKIVIGPDWIFSLVELIVINGIAGYFVFSTDRFKHPYMFLIGLLVLAFQDLSFLILVMQNPGLPSRDPSIHSESYLNKVRILRPHLYCNICKVIYRQETETEHCTTCGFCIEELDHHCPWSSKCIGSGNMLMFKVFLFMTVSLMVYLFSGGMFSMQYILQLHNLILVLKLDKTL</sequence>
<dbReference type="GO" id="GO:0005794">
    <property type="term" value="C:Golgi apparatus"/>
    <property type="evidence" value="ECO:0007669"/>
    <property type="project" value="TreeGrafter"/>
</dbReference>
<protein>
    <recommendedName>
        <fullName evidence="8">Palmitoyltransferase</fullName>
        <ecNumber evidence="8">2.3.1.225</ecNumber>
    </recommendedName>
</protein>
<comment type="similarity">
    <text evidence="7">Belongs to the DHHC palmitoyltransferase family. PFA5 subfamily.</text>
</comment>
<dbReference type="OMA" id="TIQYCIT"/>
<dbReference type="InterPro" id="IPR039859">
    <property type="entry name" value="PFA4/ZDH16/20/ERF2-like"/>
</dbReference>
<keyword evidence="5 8" id="KW-0472">Membrane</keyword>
<comment type="subcellular location">
    <subcellularLocation>
        <location evidence="1">Membrane</location>
        <topology evidence="1">Multi-pass membrane protein</topology>
    </subcellularLocation>
</comment>
<feature type="domain" description="Palmitoyltransferase DHHC" evidence="10">
    <location>
        <begin position="206"/>
        <end position="285"/>
    </location>
</feature>
<feature type="transmembrane region" description="Helical" evidence="8">
    <location>
        <begin position="158"/>
        <end position="179"/>
    </location>
</feature>
<evidence type="ECO:0000256" key="3">
    <source>
        <dbReference type="ARBA" id="ARBA00022692"/>
    </source>
</evidence>
<accession>A0A077ZUI4</accession>
<evidence type="ECO:0000256" key="5">
    <source>
        <dbReference type="ARBA" id="ARBA00023136"/>
    </source>
</evidence>
<dbReference type="GO" id="GO:0016020">
    <property type="term" value="C:membrane"/>
    <property type="evidence" value="ECO:0007669"/>
    <property type="project" value="UniProtKB-SubCell"/>
</dbReference>
<evidence type="ECO:0000313" key="11">
    <source>
        <dbReference type="EMBL" id="CDW72131.1"/>
    </source>
</evidence>
<keyword evidence="2 8" id="KW-0808">Transferase</keyword>
<comment type="domain">
    <text evidence="8">The DHHC domain is required for palmitoyltransferase activity.</text>
</comment>
<feature type="compositionally biased region" description="Polar residues" evidence="9">
    <location>
        <begin position="13"/>
        <end position="25"/>
    </location>
</feature>
<dbReference type="GO" id="GO:0019706">
    <property type="term" value="F:protein-cysteine S-palmitoyltransferase activity"/>
    <property type="evidence" value="ECO:0007669"/>
    <property type="project" value="UniProtKB-EC"/>
</dbReference>
<dbReference type="OrthoDB" id="406084at2759"/>
<organism evidence="11 12">
    <name type="scientific">Stylonychia lemnae</name>
    <name type="common">Ciliate</name>
    <dbReference type="NCBI Taxonomy" id="5949"/>
    <lineage>
        <taxon>Eukaryota</taxon>
        <taxon>Sar</taxon>
        <taxon>Alveolata</taxon>
        <taxon>Ciliophora</taxon>
        <taxon>Intramacronucleata</taxon>
        <taxon>Spirotrichea</taxon>
        <taxon>Stichotrichia</taxon>
        <taxon>Sporadotrichida</taxon>
        <taxon>Oxytrichidae</taxon>
        <taxon>Stylonychinae</taxon>
        <taxon>Stylonychia</taxon>
    </lineage>
</organism>
<dbReference type="InParanoid" id="A0A077ZUI4"/>
<keyword evidence="4 8" id="KW-1133">Transmembrane helix</keyword>
<evidence type="ECO:0000256" key="6">
    <source>
        <dbReference type="ARBA" id="ARBA00023315"/>
    </source>
</evidence>
<reference evidence="11 12" key="1">
    <citation type="submission" date="2014-06" db="EMBL/GenBank/DDBJ databases">
        <authorList>
            <person name="Swart Estienne"/>
        </authorList>
    </citation>
    <scope>NUCLEOTIDE SEQUENCE [LARGE SCALE GENOMIC DNA]</scope>
    <source>
        <strain evidence="11 12">130c</strain>
    </source>
</reference>
<evidence type="ECO:0000256" key="1">
    <source>
        <dbReference type="ARBA" id="ARBA00004141"/>
    </source>
</evidence>
<feature type="region of interest" description="Disordered" evidence="9">
    <location>
        <begin position="1"/>
        <end position="38"/>
    </location>
</feature>
<dbReference type="PANTHER" id="PTHR22883:SF23">
    <property type="entry name" value="PALMITOYLTRANSFERASE ZDHHC6"/>
    <property type="match status" value="1"/>
</dbReference>
<keyword evidence="12" id="KW-1185">Reference proteome</keyword>
<dbReference type="InterPro" id="IPR001594">
    <property type="entry name" value="Palmitoyltrfase_DHHC"/>
</dbReference>
<comment type="catalytic activity">
    <reaction evidence="8">
        <text>L-cysteinyl-[protein] + hexadecanoyl-CoA = S-hexadecanoyl-L-cysteinyl-[protein] + CoA</text>
        <dbReference type="Rhea" id="RHEA:36683"/>
        <dbReference type="Rhea" id="RHEA-COMP:10131"/>
        <dbReference type="Rhea" id="RHEA-COMP:11032"/>
        <dbReference type="ChEBI" id="CHEBI:29950"/>
        <dbReference type="ChEBI" id="CHEBI:57287"/>
        <dbReference type="ChEBI" id="CHEBI:57379"/>
        <dbReference type="ChEBI" id="CHEBI:74151"/>
        <dbReference type="EC" id="2.3.1.225"/>
    </reaction>
</comment>
<dbReference type="AlphaFoldDB" id="A0A077ZUI4"/>
<feature type="transmembrane region" description="Helical" evidence="8">
    <location>
        <begin position="256"/>
        <end position="280"/>
    </location>
</feature>
<evidence type="ECO:0000313" key="12">
    <source>
        <dbReference type="Proteomes" id="UP000039865"/>
    </source>
</evidence>
<dbReference type="Proteomes" id="UP000039865">
    <property type="component" value="Unassembled WGS sequence"/>
</dbReference>
<evidence type="ECO:0000259" key="10">
    <source>
        <dbReference type="Pfam" id="PF01529"/>
    </source>
</evidence>
<name>A0A077ZUI4_STYLE</name>
<evidence type="ECO:0000256" key="4">
    <source>
        <dbReference type="ARBA" id="ARBA00022989"/>
    </source>
</evidence>